<evidence type="ECO:0000313" key="2">
    <source>
        <dbReference type="EMBL" id="KAH7640413.1"/>
    </source>
</evidence>
<dbReference type="EMBL" id="SDOV01000005">
    <property type="protein sequence ID" value="KAH7640413.1"/>
    <property type="molecule type" value="Genomic_DNA"/>
</dbReference>
<evidence type="ECO:0000256" key="1">
    <source>
        <dbReference type="SAM" id="MobiDB-lite"/>
    </source>
</evidence>
<dbReference type="Proteomes" id="UP000828236">
    <property type="component" value="Unassembled WGS sequence"/>
</dbReference>
<comment type="caution">
    <text evidence="2">The sequence shown here is derived from an EMBL/GenBank/DDBJ whole genome shotgun (WGS) entry which is preliminary data.</text>
</comment>
<feature type="compositionally biased region" description="Gly residues" evidence="1">
    <location>
        <begin position="34"/>
        <end position="44"/>
    </location>
</feature>
<protein>
    <submittedName>
        <fullName evidence="2">Uncharacterized protein</fullName>
    </submittedName>
</protein>
<reference evidence="2" key="1">
    <citation type="submission" date="2020-06" db="EMBL/GenBank/DDBJ databases">
        <authorList>
            <person name="Ji K."/>
            <person name="Li J."/>
        </authorList>
    </citation>
    <scope>NUCLEOTIDE SEQUENCE</scope>
    <source>
        <strain evidence="2">JKM2019</strain>
        <tissue evidence="2">Whole body</tissue>
    </source>
</reference>
<gene>
    <name evidence="2" type="ORF">HUG17_7880</name>
</gene>
<organism evidence="2">
    <name type="scientific">Dermatophagoides farinae</name>
    <name type="common">American house dust mite</name>
    <dbReference type="NCBI Taxonomy" id="6954"/>
    <lineage>
        <taxon>Eukaryota</taxon>
        <taxon>Metazoa</taxon>
        <taxon>Ecdysozoa</taxon>
        <taxon>Arthropoda</taxon>
        <taxon>Chelicerata</taxon>
        <taxon>Arachnida</taxon>
        <taxon>Acari</taxon>
        <taxon>Acariformes</taxon>
        <taxon>Sarcoptiformes</taxon>
        <taxon>Astigmata</taxon>
        <taxon>Psoroptidia</taxon>
        <taxon>Analgoidea</taxon>
        <taxon>Pyroglyphidae</taxon>
        <taxon>Dermatophagoidinae</taxon>
        <taxon>Dermatophagoides</taxon>
    </lineage>
</organism>
<reference evidence="2" key="2">
    <citation type="journal article" date="2021" name="World Allergy Organ. J.">
        <title>Chromosome-level assembly of Dermatophagoides farinae genome and transcriptome reveals two novel allergens Der f 37 and Der f 39.</title>
        <authorList>
            <person name="Chen J."/>
            <person name="Cai Z."/>
            <person name="Fan D."/>
            <person name="Hu J."/>
            <person name="Hou Y."/>
            <person name="He Y."/>
            <person name="Zhang Z."/>
            <person name="Zhao Z."/>
            <person name="Gao P."/>
            <person name="Hu W."/>
            <person name="Sun J."/>
            <person name="Li J."/>
            <person name="Ji K."/>
        </authorList>
    </citation>
    <scope>NUCLEOTIDE SEQUENCE</scope>
    <source>
        <strain evidence="2">JKM2019</strain>
    </source>
</reference>
<proteinExistence type="predicted"/>
<dbReference type="AlphaFoldDB" id="A0A9D4NY50"/>
<feature type="region of interest" description="Disordered" evidence="1">
    <location>
        <begin position="1"/>
        <end position="60"/>
    </location>
</feature>
<name>A0A9D4NY50_DERFA</name>
<sequence length="344" mass="37521">MANTGDQRTRHPYTTTTTGGGGGGVVTGSQTGAVSGGGGGGGVASTGSTQQPTNQSATNPCPVPGCNYALSELLAERSRWRTGQRLNMQLSNVQLKRVSYAIVDTADLVSNLESRSVKDLLSTDGTANDDGTQVTSFPECLDSVWENRRKCSIRFLMTPKVIKLDFKFPEQPGVTFSNNHEIPIVHSTINPFTSGYTFPSTSGQTQSEFVRPGMEPVFRKSFNMKWADKFIHQTDAEDAGKLLLLREKLDPFSLGLIAGIDGPQYHQAYNILTRYYSASFPLQQKLKSKVEALPRAEHWHQTDIMRSNLAVIKDVYNTLATSGIPNSVLSGFNSHQTPARLTGR</sequence>
<accession>A0A9D4NY50</accession>